<dbReference type="GO" id="GO:0042147">
    <property type="term" value="P:retrograde transport, endosome to Golgi"/>
    <property type="evidence" value="ECO:0007669"/>
    <property type="project" value="TreeGrafter"/>
</dbReference>
<dbReference type="Pfam" id="PF07064">
    <property type="entry name" value="RIC1"/>
    <property type="match status" value="1"/>
</dbReference>
<dbReference type="EMBL" id="PGCI01001021">
    <property type="protein sequence ID" value="PLW09190.1"/>
    <property type="molecule type" value="Genomic_DNA"/>
</dbReference>
<feature type="domain" description="RIC1 C-terminal alpha solenoid region" evidence="4">
    <location>
        <begin position="1342"/>
        <end position="1589"/>
    </location>
</feature>
<protein>
    <recommendedName>
        <fullName evidence="4">RIC1 C-terminal alpha solenoid region domain-containing protein</fullName>
    </recommendedName>
</protein>
<dbReference type="InterPro" id="IPR036322">
    <property type="entry name" value="WD40_repeat_dom_sf"/>
</dbReference>
<dbReference type="GO" id="GO:0005829">
    <property type="term" value="C:cytosol"/>
    <property type="evidence" value="ECO:0007669"/>
    <property type="project" value="TreeGrafter"/>
</dbReference>
<dbReference type="Proteomes" id="UP000235392">
    <property type="component" value="Unassembled WGS sequence"/>
</dbReference>
<organism evidence="5 6">
    <name type="scientific">Puccinia coronata f. sp. avenae</name>
    <dbReference type="NCBI Taxonomy" id="200324"/>
    <lineage>
        <taxon>Eukaryota</taxon>
        <taxon>Fungi</taxon>
        <taxon>Dikarya</taxon>
        <taxon>Basidiomycota</taxon>
        <taxon>Pucciniomycotina</taxon>
        <taxon>Pucciniomycetes</taxon>
        <taxon>Pucciniales</taxon>
        <taxon>Pucciniaceae</taxon>
        <taxon>Puccinia</taxon>
    </lineage>
</organism>
<feature type="region of interest" description="Disordered" evidence="3">
    <location>
        <begin position="449"/>
        <end position="532"/>
    </location>
</feature>
<evidence type="ECO:0000313" key="5">
    <source>
        <dbReference type="EMBL" id="PLW09190.1"/>
    </source>
</evidence>
<dbReference type="GO" id="GO:0034066">
    <property type="term" value="C:Ric1-Rgp1 guanyl-nucleotide exchange factor complex"/>
    <property type="evidence" value="ECO:0007669"/>
    <property type="project" value="InterPro"/>
</dbReference>
<comment type="subcellular location">
    <subcellularLocation>
        <location evidence="1">Membrane</location>
    </subcellularLocation>
</comment>
<dbReference type="GO" id="GO:0000139">
    <property type="term" value="C:Golgi membrane"/>
    <property type="evidence" value="ECO:0007669"/>
    <property type="project" value="TreeGrafter"/>
</dbReference>
<dbReference type="InterPro" id="IPR009771">
    <property type="entry name" value="RIC1_C"/>
</dbReference>
<accession>A0A2N5S7G6</accession>
<feature type="compositionally biased region" description="Polar residues" evidence="3">
    <location>
        <begin position="492"/>
        <end position="509"/>
    </location>
</feature>
<evidence type="ECO:0000256" key="3">
    <source>
        <dbReference type="SAM" id="MobiDB-lite"/>
    </source>
</evidence>
<dbReference type="GO" id="GO:0006886">
    <property type="term" value="P:intracellular protein transport"/>
    <property type="evidence" value="ECO:0007669"/>
    <property type="project" value="InterPro"/>
</dbReference>
<dbReference type="InterPro" id="IPR040096">
    <property type="entry name" value="Ric1"/>
</dbReference>
<sequence length="1613" mass="180203">MLSTQSSEDYYNRLIAAIFNLAVDIFSRRPPKHPIARSYWNNGTSTNRPMTQAFTQKFTTKLKVVLAIDEASTLLELPPNEEEAARLQKFCRSLRNVPICTGIFAVLVDTDSRITIDFSPNSRYDPSSREIGTRGGQGLRVYLSDALMLKKAATPAIAVDQMALYALRKLLSYDKITETLKITEARALALLGPTIGVSLHAEDRLNVQLTASHAAHCGYLDPTNNVQHSPYPSQPIHALAANNYLYKNEGGRQIRQQNNSTFLETLTGLLANELGLGSIDDIRKKRLLDERMMFWNHFMHCTLTPTTRSLMEGLHRGLATQYLRNQFSFDQVLTIYLKDQSRDSLDEKDITFCGVQVKNAKDNASAEELQSWMTPEHAGIDISDANPNLALLFDLKYSPESPDQPVKETRAAENLTSTYKLAPVHDGDPDLRQGFLVFHGLDAGIVPVDRADNHQQPPRTTQNASQGRRGPLEGRSSSAVNEEKASMYWPTGSASRLAHSSTQTPGRSASTHHHHHHPDAGPSTSQQHAHRRGQELLGIGSCAATPHAPIGLFATWTATELTIWTPKPKIAISKLIRSHDSLSRLGHIRDVQWKPDHNEHILIIWTAKSALIIYKLEPLPSTASVYTLPPEQSSSFLATGPADRIPFPRLALKLVGEIDCADPAEEMSCLALTPSHILIGLQSPVPQLRAISWASIRAFFLAFDPPDPDRHLRHHRHHSHHQDHLFHSNPAVQFSLKNPLADFDWFIDKSVTLLSLTYCSELNLYVFVTSDGRAYVGHLLYAQPARRRATRMVEDEAVRWVGRCVHEPVARLGHLPATGACAVNVRFSLVAIGVQKGMVDVYSLRGPALLADYSHSLNLQASQADDYEPRAACEPGDGVVKMCAWTSDGHALAVAGSHGFSVWSVYGRLQTSGRSAAPSETHGPPEHILEDYFMASCQSLFWGPGNFELFLLAAPALSSTRDIADDQLFVLPFAHSAVATLHSPDNTKHGFLQLDDRVSVYRGTESADLAMLNRESDVWQHIKIPADYISTNWPIESSCISDDAKLLAVAGRHGFTHFNAISGRWKLFENEDDEQAIRVQGGMQWFRNILVTAIEEAGSYSIRLFARENTLSLSNCLFEYPVPHLIILLAIYDTSLLIYTADNTLSHFIIKDQTLIHCGSIGFEGVVGNPMRARGLSWLIPDAQHCFGEPEKDLDHALIILLVGGNVVLLRPQRSGRAEVKYDMQILAERVEFYWAGRQLIHGQLALLENSLWAWDGKQICVWLDALAIDNVYSPPHPEKELQLRQNRLPTESRLTIPLNFHPLSVLMDKGIFVGIEQETVVKKSFNFALFRIVTNTELFIHQLIKFYLSRGKMEEAVEFGAHYSELIYFGHSLEILLYTVLDEEEDFKTDPGGHLQKLTSSSSVDSDATPTLTTTAHADANGQSSKQERLVLLPLVAEFLDHFKESLKVVVGCARKIDIKQWTTLFRIVGKPRDLFEKSLDLGLFQVASSYLLILNHYYLDDEAFFNSPSRNLSRIQPHNQIHEQAKTHHSHPDEDHYSIEIILSDTVRLFKVGMQVKNWTLCKELMRFLFSLDHTGTILTKALQEAGLALDWPVPTATADDPSLQSAPNPC</sequence>
<feature type="compositionally biased region" description="Polar residues" evidence="3">
    <location>
        <begin position="454"/>
        <end position="466"/>
    </location>
</feature>
<proteinExistence type="predicted"/>
<reference evidence="5 6" key="1">
    <citation type="submission" date="2017-11" db="EMBL/GenBank/DDBJ databases">
        <title>De novo assembly and phasing of dikaryotic genomes from two isolates of Puccinia coronata f. sp. avenae, the causal agent of oat crown rust.</title>
        <authorList>
            <person name="Miller M.E."/>
            <person name="Zhang Y."/>
            <person name="Omidvar V."/>
            <person name="Sperschneider J."/>
            <person name="Schwessinger B."/>
            <person name="Raley C."/>
            <person name="Palmer J.M."/>
            <person name="Garnica D."/>
            <person name="Upadhyaya N."/>
            <person name="Rathjen J."/>
            <person name="Taylor J.M."/>
            <person name="Park R.F."/>
            <person name="Dodds P.N."/>
            <person name="Hirsch C.D."/>
            <person name="Kianian S.F."/>
            <person name="Figueroa M."/>
        </authorList>
    </citation>
    <scope>NUCLEOTIDE SEQUENCE [LARGE SCALE GENOMIC DNA]</scope>
    <source>
        <strain evidence="5">12SD80</strain>
    </source>
</reference>
<feature type="region of interest" description="Disordered" evidence="3">
    <location>
        <begin position="1392"/>
        <end position="1422"/>
    </location>
</feature>
<dbReference type="PANTHER" id="PTHR22746:SF10">
    <property type="entry name" value="GUANINE NUCLEOTIDE EXCHANGE FACTOR SUBUNIT RIC1"/>
    <property type="match status" value="1"/>
</dbReference>
<dbReference type="Pfam" id="PF25440">
    <property type="entry name" value="Beta-prop_RIC1_2nd"/>
    <property type="match status" value="1"/>
</dbReference>
<comment type="caution">
    <text evidence="5">The sequence shown here is derived from an EMBL/GenBank/DDBJ whole genome shotgun (WGS) entry which is preliminary data.</text>
</comment>
<evidence type="ECO:0000256" key="1">
    <source>
        <dbReference type="ARBA" id="ARBA00004370"/>
    </source>
</evidence>
<evidence type="ECO:0000256" key="2">
    <source>
        <dbReference type="ARBA" id="ARBA00023136"/>
    </source>
</evidence>
<name>A0A2N5S7G6_9BASI</name>
<evidence type="ECO:0000259" key="4">
    <source>
        <dbReference type="Pfam" id="PF07064"/>
    </source>
</evidence>
<gene>
    <name evidence="5" type="ORF">PCASD_22793</name>
</gene>
<dbReference type="SUPFAM" id="SSF50978">
    <property type="entry name" value="WD40 repeat-like"/>
    <property type="match status" value="1"/>
</dbReference>
<dbReference type="PANTHER" id="PTHR22746">
    <property type="entry name" value="RAB6A-GEF COMPLEX PARTNER PROTEIN 1"/>
    <property type="match status" value="1"/>
</dbReference>
<feature type="compositionally biased region" description="Polar residues" evidence="3">
    <location>
        <begin position="1398"/>
        <end position="1422"/>
    </location>
</feature>
<evidence type="ECO:0000313" key="6">
    <source>
        <dbReference type="Proteomes" id="UP000235392"/>
    </source>
</evidence>
<keyword evidence="2" id="KW-0472">Membrane</keyword>